<protein>
    <recommendedName>
        <fullName evidence="4">non-specific protein-tyrosine kinase</fullName>
        <ecNumber evidence="4">2.7.10.2</ecNumber>
    </recommendedName>
</protein>
<dbReference type="Pfam" id="PF13807">
    <property type="entry name" value="GNVR"/>
    <property type="match status" value="1"/>
</dbReference>
<dbReference type="Pfam" id="PF13614">
    <property type="entry name" value="AAA_31"/>
    <property type="match status" value="1"/>
</dbReference>
<evidence type="ECO:0000256" key="5">
    <source>
        <dbReference type="ARBA" id="ARBA00022475"/>
    </source>
</evidence>
<comment type="subcellular location">
    <subcellularLocation>
        <location evidence="1">Cell inner membrane</location>
        <topology evidence="1">Multi-pass membrane protein</topology>
    </subcellularLocation>
</comment>
<keyword evidence="13 18" id="KW-0472">Membrane</keyword>
<dbReference type="InterPro" id="IPR003856">
    <property type="entry name" value="LPS_length_determ_N"/>
</dbReference>
<keyword evidence="7" id="KW-0808">Transferase</keyword>
<dbReference type="PANTHER" id="PTHR32309">
    <property type="entry name" value="TYROSINE-PROTEIN KINASE"/>
    <property type="match status" value="1"/>
</dbReference>
<evidence type="ECO:0000256" key="12">
    <source>
        <dbReference type="ARBA" id="ARBA00022989"/>
    </source>
</evidence>
<reference evidence="22 23" key="1">
    <citation type="submission" date="2019-03" db="EMBL/GenBank/DDBJ databases">
        <title>Genomic Encyclopedia of Type Strains, Phase IV (KMG-IV): sequencing the most valuable type-strain genomes for metagenomic binning, comparative biology and taxonomic classification.</title>
        <authorList>
            <person name="Goeker M."/>
        </authorList>
    </citation>
    <scope>NUCLEOTIDE SEQUENCE [LARGE SCALE GENOMIC DNA]</scope>
    <source>
        <strain evidence="22 23">DSM 24766</strain>
    </source>
</reference>
<dbReference type="PANTHER" id="PTHR32309:SF13">
    <property type="entry name" value="FERRIC ENTEROBACTIN TRANSPORT PROTEIN FEPE"/>
    <property type="match status" value="1"/>
</dbReference>
<evidence type="ECO:0000313" key="23">
    <source>
        <dbReference type="Proteomes" id="UP000295050"/>
    </source>
</evidence>
<organism evidence="22 23">
    <name type="scientific">Rhodovulum bhavnagarense</name>
    <dbReference type="NCBI Taxonomy" id="992286"/>
    <lineage>
        <taxon>Bacteria</taxon>
        <taxon>Pseudomonadati</taxon>
        <taxon>Pseudomonadota</taxon>
        <taxon>Alphaproteobacteria</taxon>
        <taxon>Rhodobacterales</taxon>
        <taxon>Paracoccaceae</taxon>
        <taxon>Rhodovulum</taxon>
    </lineage>
</organism>
<evidence type="ECO:0000256" key="3">
    <source>
        <dbReference type="ARBA" id="ARBA00008883"/>
    </source>
</evidence>
<keyword evidence="23" id="KW-1185">Reference proteome</keyword>
<evidence type="ECO:0000259" key="21">
    <source>
        <dbReference type="Pfam" id="PF13807"/>
    </source>
</evidence>
<comment type="caution">
    <text evidence="22">The sequence shown here is derived from an EMBL/GenBank/DDBJ whole genome shotgun (WGS) entry which is preliminary data.</text>
</comment>
<evidence type="ECO:0000256" key="7">
    <source>
        <dbReference type="ARBA" id="ARBA00022679"/>
    </source>
</evidence>
<feature type="domain" description="AAA" evidence="20">
    <location>
        <begin position="580"/>
        <end position="705"/>
    </location>
</feature>
<feature type="coiled-coil region" evidence="16">
    <location>
        <begin position="237"/>
        <end position="300"/>
    </location>
</feature>
<feature type="domain" description="Polysaccharide chain length determinant N-terminal" evidence="19">
    <location>
        <begin position="28"/>
        <end position="119"/>
    </location>
</feature>
<evidence type="ECO:0000256" key="11">
    <source>
        <dbReference type="ARBA" id="ARBA00022840"/>
    </source>
</evidence>
<evidence type="ECO:0000256" key="10">
    <source>
        <dbReference type="ARBA" id="ARBA00022777"/>
    </source>
</evidence>
<evidence type="ECO:0000256" key="1">
    <source>
        <dbReference type="ARBA" id="ARBA00004429"/>
    </source>
</evidence>
<name>A0A4V2SVG5_9RHOB</name>
<dbReference type="AlphaFoldDB" id="A0A4V2SVG5"/>
<dbReference type="GO" id="GO:0005886">
    <property type="term" value="C:plasma membrane"/>
    <property type="evidence" value="ECO:0007669"/>
    <property type="project" value="UniProtKB-SubCell"/>
</dbReference>
<dbReference type="RefSeq" id="WP_132953353.1">
    <property type="nucleotide sequence ID" value="NZ_SLXU01000030.1"/>
</dbReference>
<evidence type="ECO:0000256" key="14">
    <source>
        <dbReference type="ARBA" id="ARBA00023137"/>
    </source>
</evidence>
<feature type="region of interest" description="Disordered" evidence="17">
    <location>
        <begin position="1"/>
        <end position="26"/>
    </location>
</feature>
<keyword evidence="14" id="KW-0829">Tyrosine-protein kinase</keyword>
<dbReference type="EC" id="2.7.10.2" evidence="4"/>
<evidence type="ECO:0000259" key="19">
    <source>
        <dbReference type="Pfam" id="PF02706"/>
    </source>
</evidence>
<evidence type="ECO:0000313" key="22">
    <source>
        <dbReference type="EMBL" id="TCP58386.1"/>
    </source>
</evidence>
<dbReference type="InterPro" id="IPR005702">
    <property type="entry name" value="Wzc-like_C"/>
</dbReference>
<dbReference type="SUPFAM" id="SSF52540">
    <property type="entry name" value="P-loop containing nucleoside triphosphate hydrolases"/>
    <property type="match status" value="1"/>
</dbReference>
<dbReference type="CDD" id="cd05387">
    <property type="entry name" value="BY-kinase"/>
    <property type="match status" value="1"/>
</dbReference>
<dbReference type="InterPro" id="IPR025669">
    <property type="entry name" value="AAA_dom"/>
</dbReference>
<evidence type="ECO:0000256" key="13">
    <source>
        <dbReference type="ARBA" id="ARBA00023136"/>
    </source>
</evidence>
<comment type="similarity">
    <text evidence="2">Belongs to the CpsD/CapB family.</text>
</comment>
<sequence>MTILGSEGRAPRSVDANTTQPYGDSPPDEIDVSKLFAVVRRRWRVLSIGVIVGLALGLAYVATTTKIYQSAVSISLDTVEAANLRELSGVQSVPLTESQVTTELEIIRSEAIAEQVVARLALQDNAVFMTRPQTGVSRLKRLAGKLLSGSAEWILPQSSDIPPLPPSAEDQEAARRERAVSILLGNMGVKRLRDSRIVSISYSALSPDLAARVANAIAEVYITDQLESKYDSTERATSWLKQRSDQLREELAQLDAEIERYKLANGLVSVSGTDTSDSELARLATQLSQAQTILVSLEAKQRRLQEIVERGDTSAAVSATATQAITSELRSRFLDTLKDYNSLVSRLGAEHEQSLRLKGELDQIQFLMFEEIKRSERITRNDIALAEEEVRRLRFAKAKKEEELGAGSEAIRKLRELERNAETVRGLYTNFLQRYQQSLQEQSFAVSDVRIINNAQVPGRASSPDAKRIAVLSALLGLILSGAGVAFLEFRDNKIRTEEQLRDALGFEFLGSLAAVGGGRISLPFGSRKAEAGTSEIDLPAILKHGVKKPLSTFAETLRAIKMAIMLKAQADPMTPTGTVIGLMSCFSGEGKTTVSANLAALLASQGHKVMLLDADLRNPGLTRALQRPVEHGLVEILLDDADWRSAVVSDRETGLDIIPVKHGRAVHTSELIGGQGMRTLLSALKQDYDYIFLDLPPLAPVIDARAGLPLIDGLVFVVKWGATNLRDAEKVLQRDPRIREKAVGAILNFFDARKAQAYGDYGASYYYSAAYRRYYHD</sequence>
<keyword evidence="5" id="KW-1003">Cell membrane</keyword>
<evidence type="ECO:0000256" key="8">
    <source>
        <dbReference type="ARBA" id="ARBA00022692"/>
    </source>
</evidence>
<keyword evidence="6" id="KW-0997">Cell inner membrane</keyword>
<keyword evidence="8 18" id="KW-0812">Transmembrane</keyword>
<keyword evidence="12 18" id="KW-1133">Transmembrane helix</keyword>
<keyword evidence="9" id="KW-0547">Nucleotide-binding</keyword>
<dbReference type="InterPro" id="IPR050445">
    <property type="entry name" value="Bact_polysacc_biosynth/exp"/>
</dbReference>
<dbReference type="InterPro" id="IPR032807">
    <property type="entry name" value="GNVR"/>
</dbReference>
<feature type="domain" description="Tyrosine-protein kinase G-rich" evidence="21">
    <location>
        <begin position="416"/>
        <end position="485"/>
    </location>
</feature>
<dbReference type="EMBL" id="SLXU01000030">
    <property type="protein sequence ID" value="TCP58386.1"/>
    <property type="molecule type" value="Genomic_DNA"/>
</dbReference>
<evidence type="ECO:0000256" key="9">
    <source>
        <dbReference type="ARBA" id="ARBA00022741"/>
    </source>
</evidence>
<accession>A0A4V2SVG5</accession>
<evidence type="ECO:0000256" key="16">
    <source>
        <dbReference type="SAM" id="Coils"/>
    </source>
</evidence>
<proteinExistence type="inferred from homology"/>
<evidence type="ECO:0000256" key="15">
    <source>
        <dbReference type="ARBA" id="ARBA00051245"/>
    </source>
</evidence>
<evidence type="ECO:0000256" key="18">
    <source>
        <dbReference type="SAM" id="Phobius"/>
    </source>
</evidence>
<dbReference type="Pfam" id="PF02706">
    <property type="entry name" value="Wzz"/>
    <property type="match status" value="1"/>
</dbReference>
<comment type="similarity">
    <text evidence="3">Belongs to the etk/wzc family.</text>
</comment>
<keyword evidence="11" id="KW-0067">ATP-binding</keyword>
<evidence type="ECO:0000256" key="17">
    <source>
        <dbReference type="SAM" id="MobiDB-lite"/>
    </source>
</evidence>
<evidence type="ECO:0000256" key="2">
    <source>
        <dbReference type="ARBA" id="ARBA00007316"/>
    </source>
</evidence>
<gene>
    <name evidence="22" type="ORF">EV663_1309</name>
</gene>
<dbReference type="GO" id="GO:0004713">
    <property type="term" value="F:protein tyrosine kinase activity"/>
    <property type="evidence" value="ECO:0007669"/>
    <property type="project" value="TreeGrafter"/>
</dbReference>
<evidence type="ECO:0000259" key="20">
    <source>
        <dbReference type="Pfam" id="PF13614"/>
    </source>
</evidence>
<keyword evidence="10" id="KW-0418">Kinase</keyword>
<dbReference type="Gene3D" id="3.40.50.300">
    <property type="entry name" value="P-loop containing nucleotide triphosphate hydrolases"/>
    <property type="match status" value="1"/>
</dbReference>
<feature type="transmembrane region" description="Helical" evidence="18">
    <location>
        <begin position="43"/>
        <end position="62"/>
    </location>
</feature>
<evidence type="ECO:0000256" key="4">
    <source>
        <dbReference type="ARBA" id="ARBA00011903"/>
    </source>
</evidence>
<comment type="catalytic activity">
    <reaction evidence="15">
        <text>L-tyrosyl-[protein] + ATP = O-phospho-L-tyrosyl-[protein] + ADP + H(+)</text>
        <dbReference type="Rhea" id="RHEA:10596"/>
        <dbReference type="Rhea" id="RHEA-COMP:10136"/>
        <dbReference type="Rhea" id="RHEA-COMP:20101"/>
        <dbReference type="ChEBI" id="CHEBI:15378"/>
        <dbReference type="ChEBI" id="CHEBI:30616"/>
        <dbReference type="ChEBI" id="CHEBI:46858"/>
        <dbReference type="ChEBI" id="CHEBI:61978"/>
        <dbReference type="ChEBI" id="CHEBI:456216"/>
        <dbReference type="EC" id="2.7.10.2"/>
    </reaction>
</comment>
<dbReference type="OrthoDB" id="230260at2"/>
<evidence type="ECO:0000256" key="6">
    <source>
        <dbReference type="ARBA" id="ARBA00022519"/>
    </source>
</evidence>
<dbReference type="InterPro" id="IPR027417">
    <property type="entry name" value="P-loop_NTPase"/>
</dbReference>
<dbReference type="Proteomes" id="UP000295050">
    <property type="component" value="Unassembled WGS sequence"/>
</dbReference>
<keyword evidence="16" id="KW-0175">Coiled coil</keyword>